<organism evidence="2 3">
    <name type="scientific">Malus baccata</name>
    <name type="common">Siberian crab apple</name>
    <name type="synonym">Pyrus baccata</name>
    <dbReference type="NCBI Taxonomy" id="106549"/>
    <lineage>
        <taxon>Eukaryota</taxon>
        <taxon>Viridiplantae</taxon>
        <taxon>Streptophyta</taxon>
        <taxon>Embryophyta</taxon>
        <taxon>Tracheophyta</taxon>
        <taxon>Spermatophyta</taxon>
        <taxon>Magnoliopsida</taxon>
        <taxon>eudicotyledons</taxon>
        <taxon>Gunneridae</taxon>
        <taxon>Pentapetalae</taxon>
        <taxon>rosids</taxon>
        <taxon>fabids</taxon>
        <taxon>Rosales</taxon>
        <taxon>Rosaceae</taxon>
        <taxon>Amygdaloideae</taxon>
        <taxon>Maleae</taxon>
        <taxon>Malus</taxon>
    </lineage>
</organism>
<comment type="caution">
    <text evidence="2">The sequence shown here is derived from an EMBL/GenBank/DDBJ whole genome shotgun (WGS) entry which is preliminary data.</text>
</comment>
<dbReference type="AlphaFoldDB" id="A0A540NR30"/>
<name>A0A540NR30_MALBA</name>
<evidence type="ECO:0000313" key="2">
    <source>
        <dbReference type="EMBL" id="TQE13482.1"/>
    </source>
</evidence>
<feature type="region of interest" description="Disordered" evidence="1">
    <location>
        <begin position="39"/>
        <end position="58"/>
    </location>
</feature>
<protein>
    <submittedName>
        <fullName evidence="2">Uncharacterized protein</fullName>
    </submittedName>
</protein>
<evidence type="ECO:0000313" key="3">
    <source>
        <dbReference type="Proteomes" id="UP000315295"/>
    </source>
</evidence>
<dbReference type="EMBL" id="VIEB01000010">
    <property type="protein sequence ID" value="TQE13482.1"/>
    <property type="molecule type" value="Genomic_DNA"/>
</dbReference>
<keyword evidence="3" id="KW-1185">Reference proteome</keyword>
<feature type="compositionally biased region" description="Basic and acidic residues" evidence="1">
    <location>
        <begin position="42"/>
        <end position="58"/>
    </location>
</feature>
<proteinExistence type="predicted"/>
<dbReference type="Proteomes" id="UP000315295">
    <property type="component" value="Unassembled WGS sequence"/>
</dbReference>
<gene>
    <name evidence="2" type="ORF">C1H46_000813</name>
</gene>
<accession>A0A540NR30</accession>
<evidence type="ECO:0000256" key="1">
    <source>
        <dbReference type="SAM" id="MobiDB-lite"/>
    </source>
</evidence>
<reference evidence="2 3" key="1">
    <citation type="journal article" date="2019" name="G3 (Bethesda)">
        <title>Sequencing of a Wild Apple (Malus baccata) Genome Unravels the Differences Between Cultivated and Wild Apple Species Regarding Disease Resistance and Cold Tolerance.</title>
        <authorList>
            <person name="Chen X."/>
        </authorList>
    </citation>
    <scope>NUCLEOTIDE SEQUENCE [LARGE SCALE GENOMIC DNA]</scope>
    <source>
        <strain evidence="3">cv. Shandingzi</strain>
        <tissue evidence="2">Leaves</tissue>
    </source>
</reference>
<sequence>MDATNTLGDYLPVGLGNNLFYQLSARHLLGLENFPILEEPTGDTHEQNLGNDSDRAPPEKTIRNNILDSSYYLGVPFNLADALDLDRRGNPVLISKIGSVSPSIFITKMLRIILLIILPTSYLLRG</sequence>